<keyword evidence="2" id="KW-1185">Reference proteome</keyword>
<dbReference type="Proteomes" id="UP001632037">
    <property type="component" value="Unassembled WGS sequence"/>
</dbReference>
<dbReference type="AlphaFoldDB" id="A0ABD3FL99"/>
<organism evidence="1 2">
    <name type="scientific">Phytophthora oleae</name>
    <dbReference type="NCBI Taxonomy" id="2107226"/>
    <lineage>
        <taxon>Eukaryota</taxon>
        <taxon>Sar</taxon>
        <taxon>Stramenopiles</taxon>
        <taxon>Oomycota</taxon>
        <taxon>Peronosporomycetes</taxon>
        <taxon>Peronosporales</taxon>
        <taxon>Peronosporaceae</taxon>
        <taxon>Phytophthora</taxon>
    </lineage>
</organism>
<evidence type="ECO:0000313" key="2">
    <source>
        <dbReference type="Proteomes" id="UP001632037"/>
    </source>
</evidence>
<sequence length="88" mass="10248">MASASNGLLHNAVDAAQQTNIRRTEQSCIEHRVTEIRQLKAIARRDRMKPQTVDQSKLMEDCIDSFLLMQDDPEQEMVSRMQFQENRL</sequence>
<dbReference type="EMBL" id="JBIMZQ010000013">
    <property type="protein sequence ID" value="KAL3667680.1"/>
    <property type="molecule type" value="Genomic_DNA"/>
</dbReference>
<evidence type="ECO:0000313" key="1">
    <source>
        <dbReference type="EMBL" id="KAL3667680.1"/>
    </source>
</evidence>
<reference evidence="1 2" key="1">
    <citation type="submission" date="2024-09" db="EMBL/GenBank/DDBJ databases">
        <title>Genome sequencing and assembly of Phytophthora oleae, isolate VK10A, causative agent of rot of olive drupes.</title>
        <authorList>
            <person name="Conti Taguali S."/>
            <person name="Riolo M."/>
            <person name="La Spada F."/>
            <person name="Cacciola S.O."/>
            <person name="Dionisio G."/>
        </authorList>
    </citation>
    <scope>NUCLEOTIDE SEQUENCE [LARGE SCALE GENOMIC DNA]</scope>
    <source>
        <strain evidence="1 2">VK10A</strain>
    </source>
</reference>
<protein>
    <submittedName>
        <fullName evidence="1">Uncharacterized protein</fullName>
    </submittedName>
</protein>
<proteinExistence type="predicted"/>
<gene>
    <name evidence="1" type="ORF">V7S43_007233</name>
</gene>
<accession>A0ABD3FL99</accession>
<comment type="caution">
    <text evidence="1">The sequence shown here is derived from an EMBL/GenBank/DDBJ whole genome shotgun (WGS) entry which is preliminary data.</text>
</comment>
<name>A0ABD3FL99_9STRA</name>